<organism evidence="1 2">
    <name type="scientific">Candidatus Ventrousia excrementavium</name>
    <dbReference type="NCBI Taxonomy" id="2840961"/>
    <lineage>
        <taxon>Bacteria</taxon>
        <taxon>Bacillati</taxon>
        <taxon>Bacillota</taxon>
        <taxon>Clostridia</taxon>
        <taxon>Eubacteriales</taxon>
        <taxon>Clostridiaceae</taxon>
        <taxon>Clostridiaceae incertae sedis</taxon>
        <taxon>Candidatus Ventrousia</taxon>
    </lineage>
</organism>
<reference evidence="1" key="2">
    <citation type="journal article" date="2021" name="PeerJ">
        <title>Extensive microbial diversity within the chicken gut microbiome revealed by metagenomics and culture.</title>
        <authorList>
            <person name="Gilroy R."/>
            <person name="Ravi A."/>
            <person name="Getino M."/>
            <person name="Pursley I."/>
            <person name="Horton D.L."/>
            <person name="Alikhan N.F."/>
            <person name="Baker D."/>
            <person name="Gharbi K."/>
            <person name="Hall N."/>
            <person name="Watson M."/>
            <person name="Adriaenssens E.M."/>
            <person name="Foster-Nyarko E."/>
            <person name="Jarju S."/>
            <person name="Secka A."/>
            <person name="Antonio M."/>
            <person name="Oren A."/>
            <person name="Chaudhuri R.R."/>
            <person name="La Ragione R."/>
            <person name="Hildebrand F."/>
            <person name="Pallen M.J."/>
        </authorList>
    </citation>
    <scope>NUCLEOTIDE SEQUENCE</scope>
    <source>
        <strain evidence="1">CHK191-8634</strain>
    </source>
</reference>
<dbReference type="AlphaFoldDB" id="A0A9D1LM95"/>
<name>A0A9D1LM95_9CLOT</name>
<protein>
    <recommendedName>
        <fullName evidence="3">Adenylate/guanylate cyclase domain-containing protein</fullName>
    </recommendedName>
</protein>
<accession>A0A9D1LM95</accession>
<dbReference type="EMBL" id="DVMR01000067">
    <property type="protein sequence ID" value="HIU44456.1"/>
    <property type="molecule type" value="Genomic_DNA"/>
</dbReference>
<evidence type="ECO:0000313" key="1">
    <source>
        <dbReference type="EMBL" id="HIU44456.1"/>
    </source>
</evidence>
<dbReference type="Gene3D" id="3.30.70.1230">
    <property type="entry name" value="Nucleotide cyclase"/>
    <property type="match status" value="1"/>
</dbReference>
<reference evidence="1" key="1">
    <citation type="submission" date="2020-10" db="EMBL/GenBank/DDBJ databases">
        <authorList>
            <person name="Gilroy R."/>
        </authorList>
    </citation>
    <scope>NUCLEOTIDE SEQUENCE</scope>
    <source>
        <strain evidence="1">CHK191-8634</strain>
    </source>
</reference>
<comment type="caution">
    <text evidence="1">The sequence shown here is derived from an EMBL/GenBank/DDBJ whole genome shotgun (WGS) entry which is preliminary data.</text>
</comment>
<dbReference type="InterPro" id="IPR029787">
    <property type="entry name" value="Nucleotide_cyclase"/>
</dbReference>
<proteinExistence type="predicted"/>
<gene>
    <name evidence="1" type="ORF">IAB67_09190</name>
</gene>
<feature type="non-terminal residue" evidence="1">
    <location>
        <position position="1"/>
    </location>
</feature>
<evidence type="ECO:0008006" key="3">
    <source>
        <dbReference type="Google" id="ProtNLM"/>
    </source>
</evidence>
<evidence type="ECO:0000313" key="2">
    <source>
        <dbReference type="Proteomes" id="UP000824073"/>
    </source>
</evidence>
<dbReference type="Proteomes" id="UP000824073">
    <property type="component" value="Unassembled WGS sequence"/>
</dbReference>
<sequence length="188" mass="21319">GIIERFDGSGMIALFPWQVRDALNTAIALKELMEKDKGAVSIKMLISADETLVGVAGNQKRQTITAISDTLMDVYTLSSLMDELGTRCIITKNAVDRIGDDYYFNRREIGSGTSGRETLFEFLDGMDTYEKKLHLVTRDEFESGVHAFQNGQYQQARRHFVNVLQTNEKDKVAMYYLLLCDQKCHSED</sequence>